<name>A0ABZ2G7C3_9GAMM</name>
<organism evidence="1 2">
    <name type="scientific">Pectobacterium cacticida</name>
    <dbReference type="NCBI Taxonomy" id="69221"/>
    <lineage>
        <taxon>Bacteria</taxon>
        <taxon>Pseudomonadati</taxon>
        <taxon>Pseudomonadota</taxon>
        <taxon>Gammaproteobacteria</taxon>
        <taxon>Enterobacterales</taxon>
        <taxon>Pectobacteriaceae</taxon>
        <taxon>Pectobacterium</taxon>
    </lineage>
</organism>
<protein>
    <submittedName>
        <fullName evidence="1">Uncharacterized protein</fullName>
    </submittedName>
</protein>
<evidence type="ECO:0000313" key="2">
    <source>
        <dbReference type="Proteomes" id="UP001379444"/>
    </source>
</evidence>
<accession>A0ABZ2G7C3</accession>
<proteinExistence type="predicted"/>
<reference evidence="1 2" key="1">
    <citation type="journal article" date="2024" name="Front. Plant Sci.">
        <title>Comprehensive phenomic and genomic studies of the species, Pectobacterium cacticida and proposal for reclassification as Alcorniella cacticida comb. nov.</title>
        <authorList>
            <person name="Jonca J."/>
            <person name="Pirhonen M."/>
            <person name="Waleron M.M."/>
            <person name="Gawor J."/>
            <person name="Mrozik A."/>
            <person name="Smoktunowicz M."/>
            <person name="Waleron K."/>
            <person name="Waleron M."/>
        </authorList>
    </citation>
    <scope>NUCLEOTIDE SEQUENCE [LARGE SCALE GENOMIC DNA]</scope>
    <source>
        <strain evidence="1 2">DPMP6</strain>
    </source>
</reference>
<dbReference type="Proteomes" id="UP001379444">
    <property type="component" value="Chromosome"/>
</dbReference>
<dbReference type="EMBL" id="CP125967">
    <property type="protein sequence ID" value="WWO37107.1"/>
    <property type="molecule type" value="Genomic_DNA"/>
</dbReference>
<evidence type="ECO:0000313" key="1">
    <source>
        <dbReference type="EMBL" id="WWO37107.1"/>
    </source>
</evidence>
<gene>
    <name evidence="1" type="ORF">QNA12_10975</name>
</gene>
<keyword evidence="2" id="KW-1185">Reference proteome</keyword>
<sequence>MALPFDSITNFGCYWSLASHMERAIPDAFWHQRCSTVYLSTSLSYQAGEYAGLIGGGYRDATLFFYLIM</sequence>
<dbReference type="RefSeq" id="WP_264498814.1">
    <property type="nucleotide sequence ID" value="NZ_CP109947.1"/>
</dbReference>